<sequence>ALTGEFGSVIDAASNLVGAERGKTSRAAMARAIADENYAAAYKLTANNVEESLTGEVKSRFASSRNDFEVMVGMRNAIQEYVDAGGDIGFLKGKADTLAKNFGQIATDPEFAALGAQLTREFQTYRNIMTGAAFTPKESREYALVNPRADASLDLNLATIDGALAQLENRITGTVNARIPDAQGLFDRAFGEPETIDPALEPIGTIVNIGGVLYRKTGEDTYEDNF</sequence>
<dbReference type="EMBL" id="LAZR01003660">
    <property type="protein sequence ID" value="KKN15970.1"/>
    <property type="molecule type" value="Genomic_DNA"/>
</dbReference>
<comment type="caution">
    <text evidence="1">The sequence shown here is derived from an EMBL/GenBank/DDBJ whole genome shotgun (WGS) entry which is preliminary data.</text>
</comment>
<proteinExistence type="predicted"/>
<organism evidence="1">
    <name type="scientific">marine sediment metagenome</name>
    <dbReference type="NCBI Taxonomy" id="412755"/>
    <lineage>
        <taxon>unclassified sequences</taxon>
        <taxon>metagenomes</taxon>
        <taxon>ecological metagenomes</taxon>
    </lineage>
</organism>
<name>A0A0F9N8T8_9ZZZZ</name>
<dbReference type="AlphaFoldDB" id="A0A0F9N8T8"/>
<reference evidence="1" key="1">
    <citation type="journal article" date="2015" name="Nature">
        <title>Complex archaea that bridge the gap between prokaryotes and eukaryotes.</title>
        <authorList>
            <person name="Spang A."/>
            <person name="Saw J.H."/>
            <person name="Jorgensen S.L."/>
            <person name="Zaremba-Niedzwiedzka K."/>
            <person name="Martijn J."/>
            <person name="Lind A.E."/>
            <person name="van Eijk R."/>
            <person name="Schleper C."/>
            <person name="Guy L."/>
            <person name="Ettema T.J."/>
        </authorList>
    </citation>
    <scope>NUCLEOTIDE SEQUENCE</scope>
</reference>
<feature type="non-terminal residue" evidence="1">
    <location>
        <position position="1"/>
    </location>
</feature>
<accession>A0A0F9N8T8</accession>
<protein>
    <submittedName>
        <fullName evidence="1">Uncharacterized protein</fullName>
    </submittedName>
</protein>
<evidence type="ECO:0000313" key="1">
    <source>
        <dbReference type="EMBL" id="KKN15970.1"/>
    </source>
</evidence>
<gene>
    <name evidence="1" type="ORF">LCGC14_0980580</name>
</gene>